<dbReference type="Pfam" id="PF00535">
    <property type="entry name" value="Glycos_transf_2"/>
    <property type="match status" value="1"/>
</dbReference>
<dbReference type="PANTHER" id="PTHR22916:SF3">
    <property type="entry name" value="UDP-GLCNAC:BETAGAL BETA-1,3-N-ACETYLGLUCOSAMINYLTRANSFERASE-LIKE PROTEIN 1"/>
    <property type="match status" value="1"/>
</dbReference>
<feature type="domain" description="Glycosyltransferase 2-like" evidence="1">
    <location>
        <begin position="7"/>
        <end position="171"/>
    </location>
</feature>
<dbReference type="GO" id="GO:0016758">
    <property type="term" value="F:hexosyltransferase activity"/>
    <property type="evidence" value="ECO:0007669"/>
    <property type="project" value="UniProtKB-ARBA"/>
</dbReference>
<sequence length="335" mass="38923">MKNPLVSILIPFKNTERFFYDCLDSMRSQTYQNWEVLAVDDYSSDSSRALVESLSEKETRIKVLNNKGTGIIQALRTAYHQSKGQLITRMDSDDIMTADKLRIMVDCLLGHGKGHLAVGQVNYFSDQGIGDGYARYEKWLNALTETGSNYSEIYKECVIPSPCWMAFREDLDFCGAFIPDRYPEDYDLAFRFYEKGLQCIPCNQVLHHWRDYDTRTSRTSQHYAQNYFLDIKLHYFLKLDYNPDRPLIVWGAGKKGKEIAKGLQKQDIPFQWICDNPKKIGKEIYGKKMLHYGELQVLENPQSIITVANGEAQTIIMGYFEKLGRKHMVDYFFFC</sequence>
<dbReference type="EMBL" id="FNAO01000006">
    <property type="protein sequence ID" value="SDE62723.1"/>
    <property type="molecule type" value="Genomic_DNA"/>
</dbReference>
<dbReference type="AlphaFoldDB" id="A0A1G7EGD6"/>
<keyword evidence="2" id="KW-0808">Transferase</keyword>
<evidence type="ECO:0000259" key="1">
    <source>
        <dbReference type="Pfam" id="PF00535"/>
    </source>
</evidence>
<evidence type="ECO:0000313" key="2">
    <source>
        <dbReference type="EMBL" id="SDE62723.1"/>
    </source>
</evidence>
<organism evidence="2 3">
    <name type="scientific">Pricia antarctica</name>
    <dbReference type="NCBI Taxonomy" id="641691"/>
    <lineage>
        <taxon>Bacteria</taxon>
        <taxon>Pseudomonadati</taxon>
        <taxon>Bacteroidota</taxon>
        <taxon>Flavobacteriia</taxon>
        <taxon>Flavobacteriales</taxon>
        <taxon>Flavobacteriaceae</taxon>
        <taxon>Pricia</taxon>
    </lineage>
</organism>
<accession>A0A1G7EGD6</accession>
<dbReference type="RefSeq" id="WP_091869316.1">
    <property type="nucleotide sequence ID" value="NZ_FNAO01000006.1"/>
</dbReference>
<dbReference type="STRING" id="641691.SAMN05421636_106177"/>
<reference evidence="2 3" key="1">
    <citation type="submission" date="2016-10" db="EMBL/GenBank/DDBJ databases">
        <authorList>
            <person name="de Groot N.N."/>
        </authorList>
    </citation>
    <scope>NUCLEOTIDE SEQUENCE [LARGE SCALE GENOMIC DNA]</scope>
    <source>
        <strain evidence="2 3">DSM 23421</strain>
    </source>
</reference>
<evidence type="ECO:0000313" key="3">
    <source>
        <dbReference type="Proteomes" id="UP000199109"/>
    </source>
</evidence>
<dbReference type="InterPro" id="IPR029044">
    <property type="entry name" value="Nucleotide-diphossugar_trans"/>
</dbReference>
<dbReference type="Proteomes" id="UP000199109">
    <property type="component" value="Unassembled WGS sequence"/>
</dbReference>
<protein>
    <submittedName>
        <fullName evidence="2">Glycosyl transferase family 2</fullName>
    </submittedName>
</protein>
<keyword evidence="3" id="KW-1185">Reference proteome</keyword>
<dbReference type="OrthoDB" id="597270at2"/>
<dbReference type="InterPro" id="IPR001173">
    <property type="entry name" value="Glyco_trans_2-like"/>
</dbReference>
<gene>
    <name evidence="2" type="ORF">SAMN05421636_106177</name>
</gene>
<dbReference type="SUPFAM" id="SSF53448">
    <property type="entry name" value="Nucleotide-diphospho-sugar transferases"/>
    <property type="match status" value="1"/>
</dbReference>
<dbReference type="CDD" id="cd00761">
    <property type="entry name" value="Glyco_tranf_GTA_type"/>
    <property type="match status" value="1"/>
</dbReference>
<dbReference type="PANTHER" id="PTHR22916">
    <property type="entry name" value="GLYCOSYLTRANSFERASE"/>
    <property type="match status" value="1"/>
</dbReference>
<proteinExistence type="predicted"/>
<dbReference type="Gene3D" id="3.90.550.10">
    <property type="entry name" value="Spore Coat Polysaccharide Biosynthesis Protein SpsA, Chain A"/>
    <property type="match status" value="1"/>
</dbReference>
<name>A0A1G7EGD6_9FLAO</name>